<dbReference type="SMR" id="A0A0D2U3Y6"/>
<dbReference type="GO" id="GO:0005634">
    <property type="term" value="C:nucleus"/>
    <property type="evidence" value="ECO:0007669"/>
    <property type="project" value="UniProtKB-SubCell"/>
</dbReference>
<accession>A0A0D2U3Y6</accession>
<dbReference type="SMART" id="SM00717">
    <property type="entry name" value="SANT"/>
    <property type="match status" value="2"/>
</dbReference>
<evidence type="ECO:0000256" key="6">
    <source>
        <dbReference type="ARBA" id="ARBA00023242"/>
    </source>
</evidence>
<keyword evidence="2" id="KW-0677">Repeat</keyword>
<evidence type="ECO:0000256" key="5">
    <source>
        <dbReference type="ARBA" id="ARBA00023163"/>
    </source>
</evidence>
<evidence type="ECO:0000259" key="7">
    <source>
        <dbReference type="PROSITE" id="PS50090"/>
    </source>
</evidence>
<dbReference type="Gene3D" id="1.10.10.60">
    <property type="entry name" value="Homeodomain-like"/>
    <property type="match status" value="2"/>
</dbReference>
<dbReference type="InterPro" id="IPR017930">
    <property type="entry name" value="Myb_dom"/>
</dbReference>
<dbReference type="Gramene" id="KJB50185">
    <property type="protein sequence ID" value="KJB50185"/>
    <property type="gene ID" value="B456_008G158000"/>
</dbReference>
<dbReference type="InterPro" id="IPR009057">
    <property type="entry name" value="Homeodomain-like_sf"/>
</dbReference>
<dbReference type="Proteomes" id="UP000032304">
    <property type="component" value="Chromosome 8"/>
</dbReference>
<evidence type="ECO:0000259" key="8">
    <source>
        <dbReference type="PROSITE" id="PS51294"/>
    </source>
</evidence>
<keyword evidence="5" id="KW-0804">Transcription</keyword>
<feature type="domain" description="HTH myb-type" evidence="8">
    <location>
        <begin position="86"/>
        <end position="140"/>
    </location>
</feature>
<evidence type="ECO:0000256" key="3">
    <source>
        <dbReference type="ARBA" id="ARBA00023015"/>
    </source>
</evidence>
<evidence type="ECO:0000256" key="1">
    <source>
        <dbReference type="ARBA" id="ARBA00004123"/>
    </source>
</evidence>
<protein>
    <submittedName>
        <fullName evidence="9">Uncharacterized protein</fullName>
    </submittedName>
</protein>
<dbReference type="OrthoDB" id="2143914at2759"/>
<gene>
    <name evidence="9" type="ORF">B456_008G158000</name>
</gene>
<keyword evidence="3" id="KW-0805">Transcription regulation</keyword>
<keyword evidence="6" id="KW-0539">Nucleus</keyword>
<dbReference type="eggNOG" id="KOG0048">
    <property type="taxonomic scope" value="Eukaryota"/>
</dbReference>
<dbReference type="GO" id="GO:0003700">
    <property type="term" value="F:DNA-binding transcription factor activity"/>
    <property type="evidence" value="ECO:0007669"/>
    <property type="project" value="InterPro"/>
</dbReference>
<proteinExistence type="predicted"/>
<dbReference type="Pfam" id="PF00249">
    <property type="entry name" value="Myb_DNA-binding"/>
    <property type="match status" value="2"/>
</dbReference>
<dbReference type="PANTHER" id="PTHR45675:SF30">
    <property type="entry name" value="TRANSCRIPTION FACTOR MYB62"/>
    <property type="match status" value="1"/>
</dbReference>
<feature type="domain" description="Myb-like" evidence="7">
    <location>
        <begin position="86"/>
        <end position="136"/>
    </location>
</feature>
<dbReference type="GO" id="GO:0043565">
    <property type="term" value="F:sequence-specific DNA binding"/>
    <property type="evidence" value="ECO:0007669"/>
    <property type="project" value="InterPro"/>
</dbReference>
<dbReference type="PROSITE" id="PS51294">
    <property type="entry name" value="HTH_MYB"/>
    <property type="match status" value="1"/>
</dbReference>
<reference evidence="9 10" key="1">
    <citation type="journal article" date="2012" name="Nature">
        <title>Repeated polyploidization of Gossypium genomes and the evolution of spinnable cotton fibres.</title>
        <authorList>
            <person name="Paterson A.H."/>
            <person name="Wendel J.F."/>
            <person name="Gundlach H."/>
            <person name="Guo H."/>
            <person name="Jenkins J."/>
            <person name="Jin D."/>
            <person name="Llewellyn D."/>
            <person name="Showmaker K.C."/>
            <person name="Shu S."/>
            <person name="Udall J."/>
            <person name="Yoo M.J."/>
            <person name="Byers R."/>
            <person name="Chen W."/>
            <person name="Doron-Faigenboim A."/>
            <person name="Duke M.V."/>
            <person name="Gong L."/>
            <person name="Grimwood J."/>
            <person name="Grover C."/>
            <person name="Grupp K."/>
            <person name="Hu G."/>
            <person name="Lee T.H."/>
            <person name="Li J."/>
            <person name="Lin L."/>
            <person name="Liu T."/>
            <person name="Marler B.S."/>
            <person name="Page J.T."/>
            <person name="Roberts A.W."/>
            <person name="Romanel E."/>
            <person name="Sanders W.S."/>
            <person name="Szadkowski E."/>
            <person name="Tan X."/>
            <person name="Tang H."/>
            <person name="Xu C."/>
            <person name="Wang J."/>
            <person name="Wang Z."/>
            <person name="Zhang D."/>
            <person name="Zhang L."/>
            <person name="Ashrafi H."/>
            <person name="Bedon F."/>
            <person name="Bowers J.E."/>
            <person name="Brubaker C.L."/>
            <person name="Chee P.W."/>
            <person name="Das S."/>
            <person name="Gingle A.R."/>
            <person name="Haigler C.H."/>
            <person name="Harker D."/>
            <person name="Hoffmann L.V."/>
            <person name="Hovav R."/>
            <person name="Jones D.C."/>
            <person name="Lemke C."/>
            <person name="Mansoor S."/>
            <person name="ur Rahman M."/>
            <person name="Rainville L.N."/>
            <person name="Rambani A."/>
            <person name="Reddy U.K."/>
            <person name="Rong J.K."/>
            <person name="Saranga Y."/>
            <person name="Scheffler B.E."/>
            <person name="Scheffler J.A."/>
            <person name="Stelly D.M."/>
            <person name="Triplett B.A."/>
            <person name="Van Deynze A."/>
            <person name="Vaslin M.F."/>
            <person name="Waghmare V.N."/>
            <person name="Walford S.A."/>
            <person name="Wright R.J."/>
            <person name="Zaki E.A."/>
            <person name="Zhang T."/>
            <person name="Dennis E.S."/>
            <person name="Mayer K.F."/>
            <person name="Peterson D.G."/>
            <person name="Rokhsar D.S."/>
            <person name="Wang X."/>
            <person name="Schmutz J."/>
        </authorList>
    </citation>
    <scope>NUCLEOTIDE SEQUENCE [LARGE SCALE GENOMIC DNA]</scope>
</reference>
<comment type="subcellular location">
    <subcellularLocation>
        <location evidence="1">Nucleus</location>
    </subcellularLocation>
</comment>
<dbReference type="CDD" id="cd00167">
    <property type="entry name" value="SANT"/>
    <property type="match status" value="2"/>
</dbReference>
<dbReference type="InterPro" id="IPR044676">
    <property type="entry name" value="EOBI/EOBII-like_plant"/>
</dbReference>
<evidence type="ECO:0000313" key="10">
    <source>
        <dbReference type="Proteomes" id="UP000032304"/>
    </source>
</evidence>
<evidence type="ECO:0000313" key="9">
    <source>
        <dbReference type="EMBL" id="KJB50185.1"/>
    </source>
</evidence>
<dbReference type="PROSITE" id="PS50090">
    <property type="entry name" value="MYB_LIKE"/>
    <property type="match status" value="2"/>
</dbReference>
<feature type="domain" description="Myb-like" evidence="7">
    <location>
        <begin position="8"/>
        <end position="85"/>
    </location>
</feature>
<dbReference type="PANTHER" id="PTHR45675">
    <property type="entry name" value="MYB TRANSCRIPTION FACTOR-RELATED-RELATED"/>
    <property type="match status" value="1"/>
</dbReference>
<dbReference type="EMBL" id="CM001747">
    <property type="protein sequence ID" value="KJB50185.1"/>
    <property type="molecule type" value="Genomic_DNA"/>
</dbReference>
<organism evidence="9 10">
    <name type="scientific">Gossypium raimondii</name>
    <name type="common">Peruvian cotton</name>
    <name type="synonym">Gossypium klotzschianum subsp. raimondii</name>
    <dbReference type="NCBI Taxonomy" id="29730"/>
    <lineage>
        <taxon>Eukaryota</taxon>
        <taxon>Viridiplantae</taxon>
        <taxon>Streptophyta</taxon>
        <taxon>Embryophyta</taxon>
        <taxon>Tracheophyta</taxon>
        <taxon>Spermatophyta</taxon>
        <taxon>Magnoliopsida</taxon>
        <taxon>eudicotyledons</taxon>
        <taxon>Gunneridae</taxon>
        <taxon>Pentapetalae</taxon>
        <taxon>rosids</taxon>
        <taxon>malvids</taxon>
        <taxon>Malvales</taxon>
        <taxon>Malvaceae</taxon>
        <taxon>Malvoideae</taxon>
        <taxon>Gossypium</taxon>
    </lineage>
</organism>
<dbReference type="InterPro" id="IPR001005">
    <property type="entry name" value="SANT/Myb"/>
</dbReference>
<dbReference type="KEGG" id="gra:105764260"/>
<evidence type="ECO:0000256" key="4">
    <source>
        <dbReference type="ARBA" id="ARBA00023125"/>
    </source>
</evidence>
<keyword evidence="10" id="KW-1185">Reference proteome</keyword>
<keyword evidence="4" id="KW-0238">DNA-binding</keyword>
<sequence length="249" mass="28332">MSTLIEEEIEVRKGPWTTEEDTLLTRYIGRHGVGPWNMLAKCAGTNTLINNLFTLFFMFWVDLPLTSSGLKRSGKSCRLRWLNYLNPDIKRGNLTLQEQQLILQLHSLWGNRWSKIAEHLPGRTDNEIKNYWRTRVQNKQPSSSSLKEMSSQFSVPCQLPECIVPSGSVINISQQIEFPQHETSPNAYAHTCVDNNNLVLNGSYNIGRSGQDMEAFRLASMSAVGEGCWICNEMTDSLWQCRELGEMGN</sequence>
<dbReference type="AlphaFoldDB" id="A0A0D2U3Y6"/>
<evidence type="ECO:0000256" key="2">
    <source>
        <dbReference type="ARBA" id="ARBA00022737"/>
    </source>
</evidence>
<dbReference type="SUPFAM" id="SSF46689">
    <property type="entry name" value="Homeodomain-like"/>
    <property type="match status" value="1"/>
</dbReference>
<name>A0A0D2U3Y6_GOSRA</name>